<dbReference type="Gene3D" id="2.60.40.2000">
    <property type="match status" value="1"/>
</dbReference>
<protein>
    <submittedName>
        <fullName evidence="1">Sporulation protein YabP</fullName>
    </submittedName>
</protein>
<dbReference type="InterPro" id="IPR038705">
    <property type="entry name" value="YabP_sf"/>
</dbReference>
<dbReference type="EMBL" id="WSLF01000002">
    <property type="protein sequence ID" value="KAE9636206.1"/>
    <property type="molecule type" value="Genomic_DNA"/>
</dbReference>
<dbReference type="AlphaFoldDB" id="A0A7C8HFT9"/>
<dbReference type="Proteomes" id="UP000483018">
    <property type="component" value="Unassembled WGS sequence"/>
</dbReference>
<dbReference type="GO" id="GO:0030435">
    <property type="term" value="P:sporulation resulting in formation of a cellular spore"/>
    <property type="evidence" value="ECO:0007669"/>
    <property type="project" value="InterPro"/>
</dbReference>
<name>A0A7C8HFT9_9FIRM</name>
<accession>A0A7C8HFT9</accession>
<evidence type="ECO:0000313" key="2">
    <source>
        <dbReference type="Proteomes" id="UP000483018"/>
    </source>
</evidence>
<sequence length="95" mass="10793">MEDKIVNQKGHNIIMQDRQTLSITGVLDVLAFDEENVDVETEMGMLTIKGTELHVNKLNLEKKELEIEGEIESLIYHDGEAFTKKGNSFLGKLFK</sequence>
<dbReference type="OrthoDB" id="9795125at2"/>
<dbReference type="InterPro" id="IPR012504">
    <property type="entry name" value="Spore_YabP"/>
</dbReference>
<dbReference type="NCBIfam" id="TIGR02892">
    <property type="entry name" value="spore_yabP"/>
    <property type="match status" value="1"/>
</dbReference>
<organism evidence="1 2">
    <name type="scientific">Defluviitalea raffinosedens</name>
    <dbReference type="NCBI Taxonomy" id="1450156"/>
    <lineage>
        <taxon>Bacteria</taxon>
        <taxon>Bacillati</taxon>
        <taxon>Bacillota</taxon>
        <taxon>Clostridia</taxon>
        <taxon>Lachnospirales</taxon>
        <taxon>Defluviitaleaceae</taxon>
        <taxon>Defluviitalea</taxon>
    </lineage>
</organism>
<comment type="caution">
    <text evidence="1">The sequence shown here is derived from an EMBL/GenBank/DDBJ whole genome shotgun (WGS) entry which is preliminary data.</text>
</comment>
<reference evidence="1 2" key="1">
    <citation type="submission" date="2019-12" db="EMBL/GenBank/DDBJ databases">
        <title>Defluviitalea raffinosedens, isolated from a biogas fermenter, genome sequencing and characterization.</title>
        <authorList>
            <person name="Rettenmaier R."/>
            <person name="Schneider M."/>
            <person name="Neuhaus K."/>
            <person name="Liebl W."/>
            <person name="Zverlov V."/>
        </authorList>
    </citation>
    <scope>NUCLEOTIDE SEQUENCE [LARGE SCALE GENOMIC DNA]</scope>
    <source>
        <strain evidence="1 2">249c-K6</strain>
    </source>
</reference>
<dbReference type="InterPro" id="IPR022476">
    <property type="entry name" value="Spore_YabP/YqfC"/>
</dbReference>
<dbReference type="PIRSF" id="PIRSF011576">
    <property type="entry name" value="YabP"/>
    <property type="match status" value="1"/>
</dbReference>
<proteinExistence type="predicted"/>
<evidence type="ECO:0000313" key="1">
    <source>
        <dbReference type="EMBL" id="KAE9636206.1"/>
    </source>
</evidence>
<dbReference type="Pfam" id="PF07873">
    <property type="entry name" value="YabP"/>
    <property type="match status" value="1"/>
</dbReference>
<gene>
    <name evidence="1" type="primary">yabP</name>
    <name evidence="1" type="ORF">GND95_03535</name>
</gene>
<keyword evidence="2" id="KW-1185">Reference proteome</keyword>
<dbReference type="RefSeq" id="WP_158739460.1">
    <property type="nucleotide sequence ID" value="NZ_JAFBEP010000003.1"/>
</dbReference>